<proteinExistence type="predicted"/>
<dbReference type="GO" id="GO:0005737">
    <property type="term" value="C:cytoplasm"/>
    <property type="evidence" value="ECO:0007669"/>
    <property type="project" value="TreeGrafter"/>
</dbReference>
<dbReference type="SUPFAM" id="SSF55729">
    <property type="entry name" value="Acyl-CoA N-acyltransferases (Nat)"/>
    <property type="match status" value="1"/>
</dbReference>
<evidence type="ECO:0000256" key="1">
    <source>
        <dbReference type="SAM" id="MobiDB-lite"/>
    </source>
</evidence>
<dbReference type="InterPro" id="IPR051908">
    <property type="entry name" value="Ribosomal_N-acetyltransferase"/>
</dbReference>
<name>A0A075FLW2_9EURY</name>
<evidence type="ECO:0000259" key="2">
    <source>
        <dbReference type="PROSITE" id="PS51186"/>
    </source>
</evidence>
<reference evidence="3" key="1">
    <citation type="journal article" date="2014" name="Genome Biol. Evol.">
        <title>Pangenome evidence for extensive interdomain horizontal transfer affecting lineage core and shell genes in uncultured planktonic thaumarchaeota and euryarchaeota.</title>
        <authorList>
            <person name="Deschamps P."/>
            <person name="Zivanovic Y."/>
            <person name="Moreira D."/>
            <person name="Rodriguez-Valera F."/>
            <person name="Lopez-Garcia P."/>
        </authorList>
    </citation>
    <scope>NUCLEOTIDE SEQUENCE</scope>
</reference>
<organism evidence="3">
    <name type="scientific">uncultured marine group II/III euryarchaeote AD1000_04_B09</name>
    <dbReference type="NCBI Taxonomy" id="1457704"/>
    <lineage>
        <taxon>Archaea</taxon>
        <taxon>Methanobacteriati</taxon>
        <taxon>Methanobacteriota</taxon>
        <taxon>environmental samples</taxon>
    </lineage>
</organism>
<keyword evidence="3" id="KW-0808">Transferase</keyword>
<evidence type="ECO:0000313" key="3">
    <source>
        <dbReference type="EMBL" id="AIE90451.1"/>
    </source>
</evidence>
<feature type="domain" description="N-acetyltransferase" evidence="2">
    <location>
        <begin position="58"/>
        <end position="210"/>
    </location>
</feature>
<dbReference type="InterPro" id="IPR016181">
    <property type="entry name" value="Acyl_CoA_acyltransferase"/>
</dbReference>
<sequence>MSPNTNLLKPGVIRNTMSERCGGPMPPSGDSSPPTPILMVDENLELRQTMPEEAEEMFAVVDANREYLREWLPWLDNTNSPDDETVFINGLLEEYKKGEGVNYAIRLDGRFIGGMSLNWIDRGNRGCGVGYWLSEEFTGQGIVTRCCGRLMDHCFDDLGIHRFVLEAATENFASRAIAERLGMRLEGITKDREWLYDHYVDSALYAITAPEWRAHNQG</sequence>
<dbReference type="PANTHER" id="PTHR43441">
    <property type="entry name" value="RIBOSOMAL-PROTEIN-SERINE ACETYLTRANSFERASE"/>
    <property type="match status" value="1"/>
</dbReference>
<dbReference type="Gene3D" id="3.40.630.30">
    <property type="match status" value="1"/>
</dbReference>
<dbReference type="InterPro" id="IPR000182">
    <property type="entry name" value="GNAT_dom"/>
</dbReference>
<dbReference type="AlphaFoldDB" id="A0A075FLW2"/>
<accession>A0A075FLW2</accession>
<gene>
    <name evidence="3" type="primary">rimL</name>
</gene>
<dbReference type="GO" id="GO:0008999">
    <property type="term" value="F:protein-N-terminal-alanine acetyltransferase activity"/>
    <property type="evidence" value="ECO:0007669"/>
    <property type="project" value="TreeGrafter"/>
</dbReference>
<protein>
    <submittedName>
        <fullName evidence="3">GCN5-related N-acetyltransferase (RimL)</fullName>
    </submittedName>
</protein>
<dbReference type="Pfam" id="PF13302">
    <property type="entry name" value="Acetyltransf_3"/>
    <property type="match status" value="1"/>
</dbReference>
<dbReference type="EMBL" id="KF900310">
    <property type="protein sequence ID" value="AIE90451.1"/>
    <property type="molecule type" value="Genomic_DNA"/>
</dbReference>
<dbReference type="GO" id="GO:1990189">
    <property type="term" value="F:protein N-terminal-serine acetyltransferase activity"/>
    <property type="evidence" value="ECO:0007669"/>
    <property type="project" value="TreeGrafter"/>
</dbReference>
<dbReference type="PANTHER" id="PTHR43441:SF12">
    <property type="entry name" value="RIBOSOMAL N-ACETYLTRANSFERASE YDAF-RELATED"/>
    <property type="match status" value="1"/>
</dbReference>
<feature type="region of interest" description="Disordered" evidence="1">
    <location>
        <begin position="1"/>
        <end position="35"/>
    </location>
</feature>
<dbReference type="PROSITE" id="PS51186">
    <property type="entry name" value="GNAT"/>
    <property type="match status" value="1"/>
</dbReference>